<dbReference type="AlphaFoldDB" id="A0A3S0FL04"/>
<dbReference type="GO" id="GO:0003677">
    <property type="term" value="F:DNA binding"/>
    <property type="evidence" value="ECO:0007669"/>
    <property type="project" value="UniProtKB-UniRule"/>
</dbReference>
<evidence type="ECO:0000313" key="5">
    <source>
        <dbReference type="Proteomes" id="UP000279470"/>
    </source>
</evidence>
<keyword evidence="2" id="KW-0963">Cytoplasm</keyword>
<evidence type="ECO:0000256" key="3">
    <source>
        <dbReference type="SAM" id="Coils"/>
    </source>
</evidence>
<name>A0A3S0FL04_9RICK</name>
<organism evidence="4 5">
    <name type="scientific">Candidatus Aquarickettsia rohweri</name>
    <dbReference type="NCBI Taxonomy" id="2602574"/>
    <lineage>
        <taxon>Bacteria</taxon>
        <taxon>Pseudomonadati</taxon>
        <taxon>Pseudomonadota</taxon>
        <taxon>Alphaproteobacteria</taxon>
        <taxon>Rickettsiales</taxon>
        <taxon>Candidatus Midichloriaceae</taxon>
        <taxon>Candidatus Aquarickettsia</taxon>
    </lineage>
</organism>
<dbReference type="GO" id="GO:0043590">
    <property type="term" value="C:bacterial nucleoid"/>
    <property type="evidence" value="ECO:0007669"/>
    <property type="project" value="UniProtKB-UniRule"/>
</dbReference>
<comment type="caution">
    <text evidence="4">The sequence shown here is derived from an EMBL/GenBank/DDBJ whole genome shotgun (WGS) entry which is preliminary data.</text>
</comment>
<keyword evidence="3" id="KW-0175">Coiled coil</keyword>
<dbReference type="InterPro" id="IPR004401">
    <property type="entry name" value="YbaB/EbfC"/>
</dbReference>
<dbReference type="OrthoDB" id="9803080at2"/>
<comment type="similarity">
    <text evidence="2">Belongs to the YbaB/EbfC family.</text>
</comment>
<keyword evidence="5" id="KW-1185">Reference proteome</keyword>
<dbReference type="PANTHER" id="PTHR33449">
    <property type="entry name" value="NUCLEOID-ASSOCIATED PROTEIN YBAB"/>
    <property type="match status" value="1"/>
</dbReference>
<dbReference type="Pfam" id="PF02575">
    <property type="entry name" value="YbaB_DNA_bd"/>
    <property type="match status" value="1"/>
</dbReference>
<evidence type="ECO:0000256" key="2">
    <source>
        <dbReference type="HAMAP-Rule" id="MF_00274"/>
    </source>
</evidence>
<accession>A0A3S0FL04</accession>
<gene>
    <name evidence="4" type="ORF">EIC27_06230</name>
</gene>
<reference evidence="5" key="1">
    <citation type="submission" date="2018-11" db="EMBL/GenBank/DDBJ databases">
        <title>Phylogenetic, genomic, and biogeographic characterization of a novel and ubiquitous marine invertebrate-associated Rickettsiales parasite, Candidatus Marinoinvertebrata rohwerii, gen. nov., sp. nov.</title>
        <authorList>
            <person name="Klinges J.G."/>
            <person name="Rosales S.M."/>
            <person name="Mcminds R."/>
            <person name="Shaver E.C."/>
            <person name="Shantz A."/>
            <person name="Peters E.C."/>
            <person name="Burkepile D.E."/>
            <person name="Silliman B.R."/>
            <person name="Vega Thurber R.L."/>
        </authorList>
    </citation>
    <scope>NUCLEOTIDE SEQUENCE [LARGE SCALE GENOMIC DNA]</scope>
    <source>
        <strain evidence="5">a_cerv_44</strain>
    </source>
</reference>
<dbReference type="SUPFAM" id="SSF82607">
    <property type="entry name" value="YbaB-like"/>
    <property type="match status" value="1"/>
</dbReference>
<protein>
    <recommendedName>
        <fullName evidence="2">Nucleoid-associated protein EIC27_06230</fullName>
    </recommendedName>
</protein>
<proteinExistence type="inferred from homology"/>
<dbReference type="RefSeq" id="WP_126045209.1">
    <property type="nucleotide sequence ID" value="NZ_RXFM01000106.1"/>
</dbReference>
<dbReference type="GO" id="GO:0005829">
    <property type="term" value="C:cytosol"/>
    <property type="evidence" value="ECO:0007669"/>
    <property type="project" value="TreeGrafter"/>
</dbReference>
<dbReference type="NCBIfam" id="TIGR00103">
    <property type="entry name" value="DNA_YbaB_EbfC"/>
    <property type="match status" value="1"/>
</dbReference>
<dbReference type="InterPro" id="IPR036894">
    <property type="entry name" value="YbaB-like_sf"/>
</dbReference>
<dbReference type="HAMAP" id="MF_00274">
    <property type="entry name" value="DNA_YbaB_EbfC"/>
    <property type="match status" value="1"/>
</dbReference>
<sequence length="103" mass="11258">MNIQQMMKQAQSMQKKMQEVQKKMDDIEVTGTAGGGAVTIITTGKGEVKKVKIDKSIVNPDDTEIIEDLIVAAFNNAKQNAEQTSNEEMSKLGISPDILKGMM</sequence>
<comment type="subunit">
    <text evidence="2">Homodimer.</text>
</comment>
<feature type="coiled-coil region" evidence="3">
    <location>
        <begin position="3"/>
        <end position="30"/>
    </location>
</feature>
<dbReference type="Proteomes" id="UP000279470">
    <property type="component" value="Unassembled WGS sequence"/>
</dbReference>
<evidence type="ECO:0000313" key="4">
    <source>
        <dbReference type="EMBL" id="RST62516.1"/>
    </source>
</evidence>
<keyword evidence="1 2" id="KW-0238">DNA-binding</keyword>
<dbReference type="PANTHER" id="PTHR33449:SF1">
    <property type="entry name" value="NUCLEOID-ASSOCIATED PROTEIN YBAB"/>
    <property type="match status" value="1"/>
</dbReference>
<comment type="function">
    <text evidence="2">Binds to DNA and alters its conformation. May be involved in regulation of gene expression, nucleoid organization and DNA protection.</text>
</comment>
<dbReference type="PIRSF" id="PIRSF004555">
    <property type="entry name" value="UCP004555"/>
    <property type="match status" value="1"/>
</dbReference>
<evidence type="ECO:0000256" key="1">
    <source>
        <dbReference type="ARBA" id="ARBA00023125"/>
    </source>
</evidence>
<comment type="subcellular location">
    <subcellularLocation>
        <location evidence="2">Cytoplasm</location>
        <location evidence="2">Nucleoid</location>
    </subcellularLocation>
</comment>
<dbReference type="Gene3D" id="3.30.1310.10">
    <property type="entry name" value="Nucleoid-associated protein YbaB-like domain"/>
    <property type="match status" value="1"/>
</dbReference>
<dbReference type="EMBL" id="RXFM01000106">
    <property type="protein sequence ID" value="RST62516.1"/>
    <property type="molecule type" value="Genomic_DNA"/>
</dbReference>